<dbReference type="Gene3D" id="3.30.559.10">
    <property type="entry name" value="Chloramphenicol acetyltransferase-like domain"/>
    <property type="match status" value="1"/>
</dbReference>
<keyword evidence="3" id="KW-0808">Transferase</keyword>
<keyword evidence="4" id="KW-0876">Taxol biosynthesis</keyword>
<dbReference type="OMA" id="RCIMEES"/>
<dbReference type="Proteomes" id="UP000824469">
    <property type="component" value="Unassembled WGS sequence"/>
</dbReference>
<evidence type="ECO:0000313" key="7">
    <source>
        <dbReference type="Proteomes" id="UP000824469"/>
    </source>
</evidence>
<dbReference type="Pfam" id="PF02458">
    <property type="entry name" value="Transferase"/>
    <property type="match status" value="1"/>
</dbReference>
<dbReference type="InterPro" id="IPR023213">
    <property type="entry name" value="CAT-like_dom_sf"/>
</dbReference>
<accession>A0AA38LIK6</accession>
<comment type="similarity">
    <text evidence="2">Belongs to the plant acyltransferase family.</text>
</comment>
<keyword evidence="5" id="KW-0012">Acyltransferase</keyword>
<feature type="non-terminal residue" evidence="6">
    <location>
        <position position="114"/>
    </location>
</feature>
<evidence type="ECO:0000256" key="5">
    <source>
        <dbReference type="ARBA" id="ARBA00023315"/>
    </source>
</evidence>
<dbReference type="InterPro" id="IPR050898">
    <property type="entry name" value="Plant_acyltransferase"/>
</dbReference>
<protein>
    <submittedName>
        <fullName evidence="6">Uncharacterized protein</fullName>
    </submittedName>
</protein>
<comment type="caution">
    <text evidence="6">The sequence shown here is derived from an EMBL/GenBank/DDBJ whole genome shotgun (WGS) entry which is preliminary data.</text>
</comment>
<evidence type="ECO:0000256" key="3">
    <source>
        <dbReference type="ARBA" id="ARBA00022679"/>
    </source>
</evidence>
<dbReference type="PANTHER" id="PTHR31147">
    <property type="entry name" value="ACYL TRANSFERASE 4"/>
    <property type="match status" value="1"/>
</dbReference>
<evidence type="ECO:0000256" key="2">
    <source>
        <dbReference type="ARBA" id="ARBA00009861"/>
    </source>
</evidence>
<keyword evidence="7" id="KW-1185">Reference proteome</keyword>
<dbReference type="EMBL" id="JAHRHJ020000002">
    <property type="protein sequence ID" value="KAH9325176.1"/>
    <property type="molecule type" value="Genomic_DNA"/>
</dbReference>
<evidence type="ECO:0000256" key="4">
    <source>
        <dbReference type="ARBA" id="ARBA00023059"/>
    </source>
</evidence>
<dbReference type="GO" id="GO:0016746">
    <property type="term" value="F:acyltransferase activity"/>
    <property type="evidence" value="ECO:0007669"/>
    <property type="project" value="UniProtKB-KW"/>
</dbReference>
<dbReference type="PANTHER" id="PTHR31147:SF1">
    <property type="entry name" value="ACYL TRANSFERASE 4"/>
    <property type="match status" value="1"/>
</dbReference>
<name>A0AA38LIK6_TAXCH</name>
<proteinExistence type="inferred from homology"/>
<comment type="pathway">
    <text evidence="1">Alkaloid biosynthesis; taxol biosynthesis.</text>
</comment>
<gene>
    <name evidence="6" type="ORF">KI387_005354</name>
</gene>
<organism evidence="6 7">
    <name type="scientific">Taxus chinensis</name>
    <name type="common">Chinese yew</name>
    <name type="synonym">Taxus wallichiana var. chinensis</name>
    <dbReference type="NCBI Taxonomy" id="29808"/>
    <lineage>
        <taxon>Eukaryota</taxon>
        <taxon>Viridiplantae</taxon>
        <taxon>Streptophyta</taxon>
        <taxon>Embryophyta</taxon>
        <taxon>Tracheophyta</taxon>
        <taxon>Spermatophyta</taxon>
        <taxon>Pinopsida</taxon>
        <taxon>Pinidae</taxon>
        <taxon>Conifers II</taxon>
        <taxon>Cupressales</taxon>
        <taxon>Taxaceae</taxon>
        <taxon>Taxus</taxon>
    </lineage>
</organism>
<feature type="non-terminal residue" evidence="6">
    <location>
        <position position="1"/>
    </location>
</feature>
<reference evidence="6 7" key="1">
    <citation type="journal article" date="2021" name="Nat. Plants">
        <title>The Taxus genome provides insights into paclitaxel biosynthesis.</title>
        <authorList>
            <person name="Xiong X."/>
            <person name="Gou J."/>
            <person name="Liao Q."/>
            <person name="Li Y."/>
            <person name="Zhou Q."/>
            <person name="Bi G."/>
            <person name="Li C."/>
            <person name="Du R."/>
            <person name="Wang X."/>
            <person name="Sun T."/>
            <person name="Guo L."/>
            <person name="Liang H."/>
            <person name="Lu P."/>
            <person name="Wu Y."/>
            <person name="Zhang Z."/>
            <person name="Ro D.K."/>
            <person name="Shang Y."/>
            <person name="Huang S."/>
            <person name="Yan J."/>
        </authorList>
    </citation>
    <scope>NUCLEOTIDE SEQUENCE [LARGE SCALE GENOMIC DNA]</scope>
    <source>
        <strain evidence="6">Ta-2019</strain>
    </source>
</reference>
<sequence>VTRFTCGGFVMGTSVHQSICDGNGLGQFLKSMAEMVRGEVKPSIEPIWNRELVKPEDYIHFQLYVGEFIRPPLAFEKVGQTSLVISFEKINHIKRCIMEESKESFSSFEIVTAL</sequence>
<dbReference type="AlphaFoldDB" id="A0AA38LIK6"/>
<dbReference type="GO" id="GO:0042617">
    <property type="term" value="P:paclitaxel biosynthetic process"/>
    <property type="evidence" value="ECO:0007669"/>
    <property type="project" value="UniProtKB-KW"/>
</dbReference>
<evidence type="ECO:0000256" key="1">
    <source>
        <dbReference type="ARBA" id="ARBA00005122"/>
    </source>
</evidence>
<evidence type="ECO:0000313" key="6">
    <source>
        <dbReference type="EMBL" id="KAH9325176.1"/>
    </source>
</evidence>